<sequence length="161" mass="17634">MTTFTDIAQKITQGCNRKDERRLHIIGRWHAMLGWIRVVIVEIEGRQEDSEGGESEIAYCLMDIAAGAVAILQQVGVSDPAAAFVDEYAKASAKHPGMTLDSDSHTDESRFYALAEEVGEVCAALTYDNKADTGHNSDLISEVTQVGGLAIAWLSRFKEMK</sequence>
<reference evidence="1" key="1">
    <citation type="journal article" date="2021" name="Proc. Natl. Acad. Sci. U.S.A.">
        <title>A Catalog of Tens of Thousands of Viruses from Human Metagenomes Reveals Hidden Associations with Chronic Diseases.</title>
        <authorList>
            <person name="Tisza M.J."/>
            <person name="Buck C.B."/>
        </authorList>
    </citation>
    <scope>NUCLEOTIDE SEQUENCE</scope>
    <source>
        <strain evidence="1">Ct0106</strain>
    </source>
</reference>
<protein>
    <submittedName>
        <fullName evidence="1">Uncharacterized protein</fullName>
    </submittedName>
</protein>
<proteinExistence type="predicted"/>
<evidence type="ECO:0000313" key="1">
    <source>
        <dbReference type="EMBL" id="DAE02153.1"/>
    </source>
</evidence>
<dbReference type="EMBL" id="BK015341">
    <property type="protein sequence ID" value="DAE02153.1"/>
    <property type="molecule type" value="Genomic_DNA"/>
</dbReference>
<accession>A0A8S5P6T5</accession>
<name>A0A8S5P6T5_9CAUD</name>
<organism evidence="1">
    <name type="scientific">Siphoviridae sp. ct0106</name>
    <dbReference type="NCBI Taxonomy" id="2825290"/>
    <lineage>
        <taxon>Viruses</taxon>
        <taxon>Duplodnaviria</taxon>
        <taxon>Heunggongvirae</taxon>
        <taxon>Uroviricota</taxon>
        <taxon>Caudoviricetes</taxon>
    </lineage>
</organism>